<evidence type="ECO:0000256" key="7">
    <source>
        <dbReference type="ARBA" id="ARBA00022679"/>
    </source>
</evidence>
<dbReference type="InterPro" id="IPR014267">
    <property type="entry name" value="GtfA"/>
</dbReference>
<dbReference type="SUPFAM" id="SSF53756">
    <property type="entry name" value="UDP-Glycosyltransferase/glycogen phosphorylase"/>
    <property type="match status" value="1"/>
</dbReference>
<evidence type="ECO:0000256" key="9">
    <source>
        <dbReference type="ARBA" id="ARBA00023136"/>
    </source>
</evidence>
<dbReference type="OrthoDB" id="9765175at2"/>
<dbReference type="GO" id="GO:0005737">
    <property type="term" value="C:cytoplasm"/>
    <property type="evidence" value="ECO:0007669"/>
    <property type="project" value="UniProtKB-SubCell"/>
</dbReference>
<evidence type="ECO:0000256" key="3">
    <source>
        <dbReference type="ARBA" id="ARBA00009481"/>
    </source>
</evidence>
<gene>
    <name evidence="14" type="primary">gftA</name>
    <name evidence="11" type="synonym">gtfA</name>
    <name evidence="14" type="ORF">SAMEA2297795_00951</name>
    <name evidence="15" type="ORF">SAMEA2297796_01252</name>
</gene>
<evidence type="ECO:0000313" key="14">
    <source>
        <dbReference type="EMBL" id="SCS67359.1"/>
    </source>
</evidence>
<dbReference type="UniPathway" id="UPA00378"/>
<comment type="subcellular location">
    <subcellularLocation>
        <location evidence="1 11">Cell membrane</location>
        <topology evidence="11">Peripheral membrane protein</topology>
    </subcellularLocation>
    <subcellularLocation>
        <location evidence="11">Cytoplasm</location>
    </subcellularLocation>
    <text evidence="11">Cell membrane association requires GtfB.</text>
</comment>
<keyword evidence="5 11" id="KW-0963">Cytoplasm</keyword>
<dbReference type="EC" id="2.4.1.-" evidence="11"/>
<keyword evidence="7 11" id="KW-0808">Transferase</keyword>
<keyword evidence="4 11" id="KW-1003">Cell membrane</keyword>
<evidence type="ECO:0000256" key="8">
    <source>
        <dbReference type="ARBA" id="ARBA00022741"/>
    </source>
</evidence>
<keyword evidence="9 11" id="KW-0472">Membrane</keyword>
<keyword evidence="8 11" id="KW-0547">Nucleotide-binding</keyword>
<organism evidence="14 17">
    <name type="scientific">Staphylococcus caeli</name>
    <dbReference type="NCBI Taxonomy" id="2201815"/>
    <lineage>
        <taxon>Bacteria</taxon>
        <taxon>Bacillati</taxon>
        <taxon>Bacillota</taxon>
        <taxon>Bacilli</taxon>
        <taxon>Bacillales</taxon>
        <taxon>Staphylococcaceae</taxon>
        <taxon>Staphylococcus</taxon>
    </lineage>
</organism>
<dbReference type="RefSeq" id="WP_069995427.1">
    <property type="nucleotide sequence ID" value="NZ_FMPG01000002.1"/>
</dbReference>
<feature type="domain" description="Glycosyl transferase family 1" evidence="12">
    <location>
        <begin position="313"/>
        <end position="458"/>
    </location>
</feature>
<dbReference type="Gene3D" id="3.40.50.2000">
    <property type="entry name" value="Glycogen Phosphorylase B"/>
    <property type="match status" value="2"/>
</dbReference>
<dbReference type="GO" id="GO:0005886">
    <property type="term" value="C:plasma membrane"/>
    <property type="evidence" value="ECO:0007669"/>
    <property type="project" value="UniProtKB-SubCell"/>
</dbReference>
<dbReference type="Pfam" id="PF00534">
    <property type="entry name" value="Glycos_transf_1"/>
    <property type="match status" value="1"/>
</dbReference>
<comment type="function">
    <text evidence="11">Required for polymorphic O-glycosylation of the serine-rich repeat protein in this bacteria. Catalyzes the first step in glycosylation by transferring N-acetylglucosamine from UDP-GlcNAc to serine residues in the substrate protein. Part of the accessory SecA2/SecY2 system specifically required to export serine-rich repeat cell wall proteins usually encoded upstream in the same operon.</text>
</comment>
<evidence type="ECO:0000256" key="2">
    <source>
        <dbReference type="ARBA" id="ARBA00004922"/>
    </source>
</evidence>
<evidence type="ECO:0000256" key="4">
    <source>
        <dbReference type="ARBA" id="ARBA00022475"/>
    </source>
</evidence>
<reference evidence="14 17" key="1">
    <citation type="submission" date="2016-09" db="EMBL/GenBank/DDBJ databases">
        <authorList>
            <consortium name="Pathogen Informatics"/>
        </authorList>
    </citation>
    <scope>NUCLEOTIDE SEQUENCE [LARGE SCALE GENOMIC DNA]</scope>
    <source>
        <strain evidence="14 17">82B</strain>
    </source>
</reference>
<dbReference type="GO" id="GO:0017122">
    <property type="term" value="C:protein N-acetylglucosaminyltransferase complex"/>
    <property type="evidence" value="ECO:0007669"/>
    <property type="project" value="UniProtKB-UniRule"/>
</dbReference>
<comment type="similarity">
    <text evidence="3 11">Belongs to the glycosyltransferase group 1 family. Glycosyltransferase 4 subfamily.</text>
</comment>
<dbReference type="GO" id="GO:0016757">
    <property type="term" value="F:glycosyltransferase activity"/>
    <property type="evidence" value="ECO:0007669"/>
    <property type="project" value="UniProtKB-UniRule"/>
</dbReference>
<feature type="binding site" evidence="11">
    <location>
        <begin position="403"/>
        <end position="406"/>
    </location>
    <ligand>
        <name>N-acetyl-D-glucosamine</name>
        <dbReference type="ChEBI" id="CHEBI:506227"/>
    </ligand>
</feature>
<reference evidence="15 16" key="2">
    <citation type="submission" date="2016-09" db="EMBL/GenBank/DDBJ databases">
        <authorList>
            <consortium name="Pathogen Informatics"/>
            <person name="Sun Q."/>
            <person name="Inoue M."/>
        </authorList>
    </citation>
    <scope>NUCLEOTIDE SEQUENCE [LARGE SCALE GENOMIC DNA]</scope>
    <source>
        <strain evidence="15 16">82C</strain>
    </source>
</reference>
<dbReference type="EMBL" id="FMPG01000002">
    <property type="protein sequence ID" value="SCS67359.1"/>
    <property type="molecule type" value="Genomic_DNA"/>
</dbReference>
<proteinExistence type="inferred from homology"/>
<evidence type="ECO:0000313" key="16">
    <source>
        <dbReference type="Proteomes" id="UP000095412"/>
    </source>
</evidence>
<evidence type="ECO:0000256" key="11">
    <source>
        <dbReference type="HAMAP-Rule" id="MF_01472"/>
    </source>
</evidence>
<name>A0A1D4K009_9STAP</name>
<evidence type="ECO:0000313" key="15">
    <source>
        <dbReference type="EMBL" id="SCS85564.1"/>
    </source>
</evidence>
<dbReference type="GO" id="GO:0000166">
    <property type="term" value="F:nucleotide binding"/>
    <property type="evidence" value="ECO:0007669"/>
    <property type="project" value="UniProtKB-KW"/>
</dbReference>
<dbReference type="NCBIfam" id="TIGR02918">
    <property type="entry name" value="accessory Sec system glycosyltransferase GtfA"/>
    <property type="match status" value="1"/>
</dbReference>
<protein>
    <recommendedName>
        <fullName evidence="11">UDP-N-acetylglucosamine--peptide N-acetylglucosaminyltransferase GtfA subunit</fullName>
        <ecNumber evidence="11">2.4.1.-</ecNumber>
    </recommendedName>
    <alternativeName>
        <fullName evidence="11">Glycosyltransferase GtfA</fullName>
    </alternativeName>
</protein>
<feature type="binding site" evidence="11">
    <location>
        <begin position="16"/>
        <end position="19"/>
    </location>
    <ligand>
        <name>UDP</name>
        <dbReference type="ChEBI" id="CHEBI:58223"/>
    </ligand>
</feature>
<evidence type="ECO:0000313" key="17">
    <source>
        <dbReference type="Proteomes" id="UP000095768"/>
    </source>
</evidence>
<comment type="catalytic activity">
    <reaction evidence="10 11">
        <text>L-seryl-[protein] + UDP-N-acetyl-alpha-D-glucosamine = 3-O-[N-acetyl-alpha-D-glucosaminyl]-L-seryl-[protein] + UDP + H(+)</text>
        <dbReference type="Rhea" id="RHEA:59872"/>
        <dbReference type="Rhea" id="RHEA-COMP:9863"/>
        <dbReference type="Rhea" id="RHEA-COMP:15471"/>
        <dbReference type="ChEBI" id="CHEBI:15378"/>
        <dbReference type="ChEBI" id="CHEBI:29999"/>
        <dbReference type="ChEBI" id="CHEBI:57705"/>
        <dbReference type="ChEBI" id="CHEBI:58223"/>
        <dbReference type="ChEBI" id="CHEBI:143279"/>
    </reaction>
</comment>
<dbReference type="EMBL" id="FMPI01000007">
    <property type="protein sequence ID" value="SCS85564.1"/>
    <property type="molecule type" value="Genomic_DNA"/>
</dbReference>
<evidence type="ECO:0000259" key="12">
    <source>
        <dbReference type="Pfam" id="PF00534"/>
    </source>
</evidence>
<sequence length="502" mass="58125">MTIYNINFGIGWASSGVEYAQAYRAKLLRQSNQNIKFVYLDFIQNENIQTLTSNMGFHDNEIIWLYQYFTDIKIAPTTFTIDDLKNTLGEAVIRTEQIDKKVRLFLNNNQTFVTCYLKNHDEPYVDRAEFVINGILVRKDFYSYVRVFSEYYAPFENRAKIYMRQFYNEDGSIAYNEYVDGDESTFAFDDAKLYSKAEFVGYFIRRLQLTSKDMIILDRATKIGQAVLQHKGPSKIGVVVHAEHFSNNIMNDSHILWNNYYEYQFSNAKDIDFFITATDLQNKILSTQFQKYKGFQPNIYTIPVGSLASLQQPQNRRQPYAIITASRLASEKHIDWLVRAVIKAKQKVPELTFDIYGEGGEKKNISDIILQHEAESYIRLLGHVKLDDVYSQYELFVSASTSEGFGLTLMEAVGSGLSMIGFDVNYGNPTFIKHNENGYLVPISLKEDSTDDIVERIAQYIIAYFEGNMANPHRTSYNIARDFLTPKIEQKWQNLIEEVLHD</sequence>
<evidence type="ECO:0000256" key="5">
    <source>
        <dbReference type="ARBA" id="ARBA00022490"/>
    </source>
</evidence>
<evidence type="ECO:0000256" key="1">
    <source>
        <dbReference type="ARBA" id="ARBA00004236"/>
    </source>
</evidence>
<dbReference type="Proteomes" id="UP000095412">
    <property type="component" value="Unassembled WGS sequence"/>
</dbReference>
<feature type="binding site" evidence="11">
    <location>
        <position position="241"/>
    </location>
    <ligand>
        <name>N-acetyl-D-glucosamine</name>
        <dbReference type="ChEBI" id="CHEBI:506227"/>
    </ligand>
</feature>
<comment type="pathway">
    <text evidence="2 11">Protein modification; protein glycosylation.</text>
</comment>
<accession>A0A1D4K009</accession>
<comment type="subunit">
    <text evidence="11">Forms a heterotetramer with 2 subunits each of GtfA and GtfB. Part of the accessory SecA2/SecY2 protein translocation apparatus.</text>
</comment>
<feature type="domain" description="GtfA extended beta-sheet meander" evidence="13">
    <location>
        <begin position="95"/>
        <end position="190"/>
    </location>
</feature>
<keyword evidence="6 11" id="KW-0328">Glycosyltransferase</keyword>
<evidence type="ECO:0000256" key="6">
    <source>
        <dbReference type="ARBA" id="ARBA00022676"/>
    </source>
</evidence>
<keyword evidence="16" id="KW-1185">Reference proteome</keyword>
<dbReference type="HAMAP" id="MF_01472">
    <property type="entry name" value="GtfA"/>
    <property type="match status" value="1"/>
</dbReference>
<dbReference type="InterPro" id="IPR001296">
    <property type="entry name" value="Glyco_trans_1"/>
</dbReference>
<feature type="binding site" evidence="11">
    <location>
        <begin position="383"/>
        <end position="384"/>
    </location>
    <ligand>
        <name>UDP</name>
        <dbReference type="ChEBI" id="CHEBI:58223"/>
    </ligand>
</feature>
<dbReference type="Pfam" id="PF22145">
    <property type="entry name" value="GtfA_EBD"/>
    <property type="match status" value="1"/>
</dbReference>
<dbReference type="AlphaFoldDB" id="A0A1D4K009"/>
<dbReference type="InterPro" id="IPR054396">
    <property type="entry name" value="GtfA_EBD"/>
</dbReference>
<dbReference type="CDD" id="cd04949">
    <property type="entry name" value="GT4_GtfA-like"/>
    <property type="match status" value="1"/>
</dbReference>
<dbReference type="PANTHER" id="PTHR12526:SF629">
    <property type="entry name" value="TEICHURONIC ACID BIOSYNTHESIS GLYCOSYLTRANSFERASE TUAH-RELATED"/>
    <property type="match status" value="1"/>
</dbReference>
<evidence type="ECO:0000259" key="13">
    <source>
        <dbReference type="Pfam" id="PF22145"/>
    </source>
</evidence>
<evidence type="ECO:0000256" key="10">
    <source>
        <dbReference type="ARBA" id="ARBA00052053"/>
    </source>
</evidence>
<dbReference type="Proteomes" id="UP000095768">
    <property type="component" value="Unassembled WGS sequence"/>
</dbReference>
<dbReference type="PANTHER" id="PTHR12526">
    <property type="entry name" value="GLYCOSYLTRANSFERASE"/>
    <property type="match status" value="1"/>
</dbReference>
<dbReference type="FunFam" id="3.40.50.2000:FF:000196">
    <property type="entry name" value="UDP-N-acetylglucosamine--peptide N-acetylglucosaminyltransferase GtfA subunit"/>
    <property type="match status" value="1"/>
</dbReference>